<evidence type="ECO:0000259" key="1">
    <source>
        <dbReference type="Pfam" id="PF13588"/>
    </source>
</evidence>
<evidence type="ECO:0000313" key="3">
    <source>
        <dbReference type="Proteomes" id="UP000018296"/>
    </source>
</evidence>
<dbReference type="PATRIC" id="fig|1395513.3.peg.3695"/>
<reference evidence="2 3" key="1">
    <citation type="journal article" date="2013" name="Genome Announc.">
        <title>Genome Sequence of Sporolactobacillus laevolacticus DSM442, an Efficient Polymer-Grade D-Lactate Producer from Agricultural Waste Cottonseed as a Nitrogen Source.</title>
        <authorList>
            <person name="Wang H."/>
            <person name="Wang L."/>
            <person name="Ju J."/>
            <person name="Yu B."/>
            <person name="Ma Y."/>
        </authorList>
    </citation>
    <scope>NUCLEOTIDE SEQUENCE [LARGE SCALE GENOMIC DNA]</scope>
    <source>
        <strain evidence="2 3">DSM 442</strain>
    </source>
</reference>
<protein>
    <recommendedName>
        <fullName evidence="1">Type I restriction enzyme R protein N-terminal domain-containing protein</fullName>
    </recommendedName>
</protein>
<evidence type="ECO:0000313" key="2">
    <source>
        <dbReference type="EMBL" id="EST10235.1"/>
    </source>
</evidence>
<dbReference type="Pfam" id="PF13588">
    <property type="entry name" value="HSDR_N_2"/>
    <property type="match status" value="1"/>
</dbReference>
<dbReference type="STRING" id="1395513.P343_18325"/>
<dbReference type="eggNOG" id="ENOG502ZMK4">
    <property type="taxonomic scope" value="Bacteria"/>
</dbReference>
<name>V6ITU6_9BACL</name>
<comment type="caution">
    <text evidence="2">The sequence shown here is derived from an EMBL/GenBank/DDBJ whole genome shotgun (WGS) entry which is preliminary data.</text>
</comment>
<dbReference type="EMBL" id="AWTC01000032">
    <property type="protein sequence ID" value="EST10235.1"/>
    <property type="molecule type" value="Genomic_DNA"/>
</dbReference>
<accession>V6ITU6</accession>
<feature type="domain" description="Type I restriction enzyme R protein N-terminal" evidence="1">
    <location>
        <begin position="24"/>
        <end position="120"/>
    </location>
</feature>
<sequence length="154" mass="18156">MGNETLELDLDYIQKKYEKNKFSNEENIKNKVVRHFLEMLDYDEDSFDYEHKTLHRKGRADIVITVGNNDNNCLYIETKKANEPLDAEAKDQLATYIFNRGKEWGILTNGRKYLLFNSNIKGHNNLERIVFEVDIFNKKDKRFIKASCKIKLAS</sequence>
<dbReference type="InterPro" id="IPR029464">
    <property type="entry name" value="HSDR_N"/>
</dbReference>
<gene>
    <name evidence="2" type="ORF">P343_18325</name>
</gene>
<dbReference type="OrthoDB" id="9148007at2"/>
<dbReference type="Proteomes" id="UP000018296">
    <property type="component" value="Unassembled WGS sequence"/>
</dbReference>
<proteinExistence type="predicted"/>
<dbReference type="RefSeq" id="WP_023511824.1">
    <property type="nucleotide sequence ID" value="NZ_AWTC01000032.1"/>
</dbReference>
<dbReference type="AlphaFoldDB" id="V6ITU6"/>
<keyword evidence="3" id="KW-1185">Reference proteome</keyword>
<organism evidence="2 3">
    <name type="scientific">Sporolactobacillus laevolacticus DSM 442</name>
    <dbReference type="NCBI Taxonomy" id="1395513"/>
    <lineage>
        <taxon>Bacteria</taxon>
        <taxon>Bacillati</taxon>
        <taxon>Bacillota</taxon>
        <taxon>Bacilli</taxon>
        <taxon>Bacillales</taxon>
        <taxon>Sporolactobacillaceae</taxon>
        <taxon>Sporolactobacillus</taxon>
    </lineage>
</organism>